<gene>
    <name evidence="2" type="ORF">Mesil_3454</name>
</gene>
<reference evidence="2 3" key="1">
    <citation type="journal article" date="2010" name="Stand. Genomic Sci.">
        <title>Complete genome sequence of Meiothermus silvanus type strain (VI-R2).</title>
        <authorList>
            <person name="Sikorski J."/>
            <person name="Tindall B.J."/>
            <person name="Lowry S."/>
            <person name="Lucas S."/>
            <person name="Nolan M."/>
            <person name="Copeland A."/>
            <person name="Glavina Del Rio T."/>
            <person name="Tice H."/>
            <person name="Cheng J.F."/>
            <person name="Han C."/>
            <person name="Pitluck S."/>
            <person name="Liolios K."/>
            <person name="Ivanova N."/>
            <person name="Mavromatis K."/>
            <person name="Mikhailova N."/>
            <person name="Pati A."/>
            <person name="Goodwin L."/>
            <person name="Chen A."/>
            <person name="Palaniappan K."/>
            <person name="Land M."/>
            <person name="Hauser L."/>
            <person name="Chang Y.J."/>
            <person name="Jeffries C.D."/>
            <person name="Rohde M."/>
            <person name="Goker M."/>
            <person name="Woyke T."/>
            <person name="Bristow J."/>
            <person name="Eisen J.A."/>
            <person name="Markowitz V."/>
            <person name="Hugenholtz P."/>
            <person name="Kyrpides N.C."/>
            <person name="Klenk H.P."/>
            <person name="Lapidus A."/>
        </authorList>
    </citation>
    <scope>NUCLEOTIDE SEQUENCE [LARGE SCALE GENOMIC DNA]</scope>
    <source>
        <strain evidence="3">ATCC 700542 / DSM 9946 / VI-R2</strain>
        <plasmid evidence="3">Plasmid pMESIL01</plasmid>
    </source>
</reference>
<dbReference type="OrthoDB" id="32414at2"/>
<organism evidence="2 3">
    <name type="scientific">Allomeiothermus silvanus (strain ATCC 700542 / DSM 9946 / NBRC 106475 / NCIMB 13440 / VI-R2)</name>
    <name type="common">Thermus silvanus</name>
    <dbReference type="NCBI Taxonomy" id="526227"/>
    <lineage>
        <taxon>Bacteria</taxon>
        <taxon>Thermotogati</taxon>
        <taxon>Deinococcota</taxon>
        <taxon>Deinococci</taxon>
        <taxon>Thermales</taxon>
        <taxon>Thermaceae</taxon>
        <taxon>Allomeiothermus</taxon>
    </lineage>
</organism>
<evidence type="ECO:0000259" key="1">
    <source>
        <dbReference type="Pfam" id="PF08770"/>
    </source>
</evidence>
<feature type="domain" description="Sulphur oxidation protein SoxZ" evidence="1">
    <location>
        <begin position="12"/>
        <end position="103"/>
    </location>
</feature>
<name>D7BJA6_ALLS1</name>
<keyword evidence="2" id="KW-0648">Protein biosynthesis</keyword>
<dbReference type="InterPro" id="IPR014756">
    <property type="entry name" value="Ig_E-set"/>
</dbReference>
<keyword evidence="3" id="KW-1185">Reference proteome</keyword>
<geneLocation type="plasmid" evidence="2 3">
    <name>pMESIL01</name>
</geneLocation>
<dbReference type="NCBIfam" id="TIGR04490">
    <property type="entry name" value="SoxZ_true"/>
    <property type="match status" value="1"/>
</dbReference>
<dbReference type="HOGENOM" id="CLU_172621_0_0_0"/>
<dbReference type="GO" id="GO:0003743">
    <property type="term" value="F:translation initiation factor activity"/>
    <property type="evidence" value="ECO:0007669"/>
    <property type="project" value="UniProtKB-KW"/>
</dbReference>
<proteinExistence type="predicted"/>
<dbReference type="InterPro" id="IPR013783">
    <property type="entry name" value="Ig-like_fold"/>
</dbReference>
<evidence type="ECO:0000313" key="2">
    <source>
        <dbReference type="EMBL" id="ADH65262.1"/>
    </source>
</evidence>
<dbReference type="InterPro" id="IPR014880">
    <property type="entry name" value="SoxZ_dom"/>
</dbReference>
<dbReference type="AlphaFoldDB" id="D7BJA6"/>
<dbReference type="Pfam" id="PF08770">
    <property type="entry name" value="SoxZ"/>
    <property type="match status" value="1"/>
</dbReference>
<dbReference type="SUPFAM" id="SSF81296">
    <property type="entry name" value="E set domains"/>
    <property type="match status" value="1"/>
</dbReference>
<sequence>MAIRTLARLTPPKPKAGEVFKLQIVAQHPMEPGTRKDEKGNLIPAYYIDLVEVYFEGQKVASILPEPGVSANPLFGLAFQAGQPGTFTIKLKDNKGDTGETSVKLELA</sequence>
<accession>D7BJA6</accession>
<protein>
    <submittedName>
        <fullName evidence="2">Translation initiation factor IF-2</fullName>
    </submittedName>
</protein>
<dbReference type="RefSeq" id="WP_013159742.1">
    <property type="nucleotide sequence ID" value="NC_014213.1"/>
</dbReference>
<dbReference type="Proteomes" id="UP000001916">
    <property type="component" value="Plasmid pMESIL01"/>
</dbReference>
<keyword evidence="2" id="KW-0396">Initiation factor</keyword>
<evidence type="ECO:0000313" key="3">
    <source>
        <dbReference type="Proteomes" id="UP000001916"/>
    </source>
</evidence>
<dbReference type="Gene3D" id="2.60.40.10">
    <property type="entry name" value="Immunoglobulins"/>
    <property type="match status" value="1"/>
</dbReference>
<keyword evidence="2" id="KW-0614">Plasmid</keyword>
<dbReference type="eggNOG" id="COG2033">
    <property type="taxonomic scope" value="Bacteria"/>
</dbReference>
<dbReference type="KEGG" id="msv:Mesil_3454"/>
<dbReference type="EMBL" id="CP002043">
    <property type="protein sequence ID" value="ADH65262.1"/>
    <property type="molecule type" value="Genomic_DNA"/>
</dbReference>
<dbReference type="InterPro" id="IPR030995">
    <property type="entry name" value="SoxZ"/>
</dbReference>